<gene>
    <name evidence="1" type="ORF">F383_03329</name>
</gene>
<accession>A0A0B0NP10</accession>
<name>A0A0B0NP10_GOSAR</name>
<dbReference type="AlphaFoldDB" id="A0A0B0NP10"/>
<protein>
    <submittedName>
        <fullName evidence="1">Uncharacterized protein</fullName>
    </submittedName>
</protein>
<dbReference type="Proteomes" id="UP000032142">
    <property type="component" value="Unassembled WGS sequence"/>
</dbReference>
<evidence type="ECO:0000313" key="1">
    <source>
        <dbReference type="EMBL" id="KHG13559.1"/>
    </source>
</evidence>
<dbReference type="EMBL" id="KN399879">
    <property type="protein sequence ID" value="KHG13559.1"/>
    <property type="molecule type" value="Genomic_DNA"/>
</dbReference>
<sequence>MGLQPHNQNNPIHLAKIISHTRIFKLLYMP</sequence>
<evidence type="ECO:0000313" key="2">
    <source>
        <dbReference type="Proteomes" id="UP000032142"/>
    </source>
</evidence>
<keyword evidence="2" id="KW-1185">Reference proteome</keyword>
<reference evidence="2" key="1">
    <citation type="submission" date="2014-09" db="EMBL/GenBank/DDBJ databases">
        <authorList>
            <person name="Mudge J."/>
            <person name="Ramaraj T."/>
            <person name="Lindquist I.E."/>
            <person name="Bharti A.K."/>
            <person name="Sundararajan A."/>
            <person name="Cameron C.T."/>
            <person name="Woodward J.E."/>
            <person name="May G.D."/>
            <person name="Brubaker C."/>
            <person name="Broadhvest J."/>
            <person name="Wilkins T.A."/>
        </authorList>
    </citation>
    <scope>NUCLEOTIDE SEQUENCE</scope>
    <source>
        <strain evidence="2">cv. AKA8401</strain>
    </source>
</reference>
<proteinExistence type="predicted"/>
<organism evidence="1 2">
    <name type="scientific">Gossypium arboreum</name>
    <name type="common">Tree cotton</name>
    <name type="synonym">Gossypium nanking</name>
    <dbReference type="NCBI Taxonomy" id="29729"/>
    <lineage>
        <taxon>Eukaryota</taxon>
        <taxon>Viridiplantae</taxon>
        <taxon>Streptophyta</taxon>
        <taxon>Embryophyta</taxon>
        <taxon>Tracheophyta</taxon>
        <taxon>Spermatophyta</taxon>
        <taxon>Magnoliopsida</taxon>
        <taxon>eudicotyledons</taxon>
        <taxon>Gunneridae</taxon>
        <taxon>Pentapetalae</taxon>
        <taxon>rosids</taxon>
        <taxon>malvids</taxon>
        <taxon>Malvales</taxon>
        <taxon>Malvaceae</taxon>
        <taxon>Malvoideae</taxon>
        <taxon>Gossypium</taxon>
    </lineage>
</organism>